<protein>
    <recommendedName>
        <fullName evidence="4">Secreted protein</fullName>
    </recommendedName>
</protein>
<accession>A0ABP4UIS2</accession>
<organism evidence="2 3">
    <name type="scientific">Fodinicola feengrottensis</name>
    <dbReference type="NCBI Taxonomy" id="435914"/>
    <lineage>
        <taxon>Bacteria</taxon>
        <taxon>Bacillati</taxon>
        <taxon>Actinomycetota</taxon>
        <taxon>Actinomycetes</taxon>
        <taxon>Mycobacteriales</taxon>
        <taxon>Fodinicola</taxon>
    </lineage>
</organism>
<evidence type="ECO:0000313" key="3">
    <source>
        <dbReference type="Proteomes" id="UP001500618"/>
    </source>
</evidence>
<evidence type="ECO:0008006" key="4">
    <source>
        <dbReference type="Google" id="ProtNLM"/>
    </source>
</evidence>
<reference evidence="3" key="1">
    <citation type="journal article" date="2019" name="Int. J. Syst. Evol. Microbiol.">
        <title>The Global Catalogue of Microorganisms (GCM) 10K type strain sequencing project: providing services to taxonomists for standard genome sequencing and annotation.</title>
        <authorList>
            <consortium name="The Broad Institute Genomics Platform"/>
            <consortium name="The Broad Institute Genome Sequencing Center for Infectious Disease"/>
            <person name="Wu L."/>
            <person name="Ma J."/>
        </authorList>
    </citation>
    <scope>NUCLEOTIDE SEQUENCE [LARGE SCALE GENOMIC DNA]</scope>
    <source>
        <strain evidence="3">JCM 14718</strain>
    </source>
</reference>
<dbReference type="EMBL" id="BAAANY010000030">
    <property type="protein sequence ID" value="GAA1704657.1"/>
    <property type="molecule type" value="Genomic_DNA"/>
</dbReference>
<evidence type="ECO:0000256" key="1">
    <source>
        <dbReference type="SAM" id="SignalP"/>
    </source>
</evidence>
<keyword evidence="1" id="KW-0732">Signal</keyword>
<gene>
    <name evidence="2" type="ORF">GCM10009765_62260</name>
</gene>
<sequence length="116" mass="11211">MTVSFSRGLLPTVHLVASSAAVTCTTAAVQAPGADGLAVAAAPTAGALGLGEAGGKLGDGVGATVGLGLATALGEAFGWTVSAACWALGEPPPKAHVVSVTKSTRMTAATSPRRRQ</sequence>
<feature type="chain" id="PRO_5045116611" description="Secreted protein" evidence="1">
    <location>
        <begin position="21"/>
        <end position="116"/>
    </location>
</feature>
<proteinExistence type="predicted"/>
<comment type="caution">
    <text evidence="2">The sequence shown here is derived from an EMBL/GenBank/DDBJ whole genome shotgun (WGS) entry which is preliminary data.</text>
</comment>
<name>A0ABP4UIS2_9ACTN</name>
<evidence type="ECO:0000313" key="2">
    <source>
        <dbReference type="EMBL" id="GAA1704657.1"/>
    </source>
</evidence>
<feature type="signal peptide" evidence="1">
    <location>
        <begin position="1"/>
        <end position="20"/>
    </location>
</feature>
<keyword evidence="3" id="KW-1185">Reference proteome</keyword>
<dbReference type="Proteomes" id="UP001500618">
    <property type="component" value="Unassembled WGS sequence"/>
</dbReference>